<reference evidence="2" key="2">
    <citation type="submission" date="2013-04" db="UniProtKB">
        <authorList>
            <consortium name="EnsemblPlants"/>
        </authorList>
    </citation>
    <scope>IDENTIFICATION</scope>
</reference>
<organism evidence="2">
    <name type="scientific">Oryza brachyantha</name>
    <name type="common">malo sina</name>
    <dbReference type="NCBI Taxonomy" id="4533"/>
    <lineage>
        <taxon>Eukaryota</taxon>
        <taxon>Viridiplantae</taxon>
        <taxon>Streptophyta</taxon>
        <taxon>Embryophyta</taxon>
        <taxon>Tracheophyta</taxon>
        <taxon>Spermatophyta</taxon>
        <taxon>Magnoliopsida</taxon>
        <taxon>Liliopsida</taxon>
        <taxon>Poales</taxon>
        <taxon>Poaceae</taxon>
        <taxon>BOP clade</taxon>
        <taxon>Oryzoideae</taxon>
        <taxon>Oryzeae</taxon>
        <taxon>Oryzinae</taxon>
        <taxon>Oryza</taxon>
    </lineage>
</organism>
<evidence type="ECO:0008006" key="4">
    <source>
        <dbReference type="Google" id="ProtNLM"/>
    </source>
</evidence>
<protein>
    <recommendedName>
        <fullName evidence="4">Nucleoporin Nup133/Nup155-like N-terminal domain-containing protein</fullName>
    </recommendedName>
</protein>
<dbReference type="OMA" id="MNCISTI"/>
<dbReference type="EnsemblPlants" id="OB08G18700.1">
    <property type="protein sequence ID" value="OB08G18700.1"/>
    <property type="gene ID" value="OB08G18700"/>
</dbReference>
<dbReference type="AlphaFoldDB" id="J3MRZ1"/>
<proteinExistence type="predicted"/>
<name>J3MRZ1_ORYBR</name>
<dbReference type="PANTHER" id="PTHR33186">
    <property type="entry name" value="OS10G0136150 PROTEIN-RELATED"/>
    <property type="match status" value="1"/>
</dbReference>
<evidence type="ECO:0000256" key="1">
    <source>
        <dbReference type="SAM" id="Phobius"/>
    </source>
</evidence>
<feature type="transmembrane region" description="Helical" evidence="1">
    <location>
        <begin position="73"/>
        <end position="96"/>
    </location>
</feature>
<dbReference type="Gramene" id="OB08G18700.1">
    <property type="protein sequence ID" value="OB08G18700.1"/>
    <property type="gene ID" value="OB08G18700"/>
</dbReference>
<keyword evidence="1" id="KW-1133">Transmembrane helix</keyword>
<keyword evidence="1" id="KW-0812">Transmembrane</keyword>
<dbReference type="PANTHER" id="PTHR33186:SF28">
    <property type="entry name" value="F-BOX DOMAIN-CONTAINING PROTEIN"/>
    <property type="match status" value="1"/>
</dbReference>
<reference evidence="2" key="1">
    <citation type="journal article" date="2013" name="Nat. Commun.">
        <title>Whole-genome sequencing of Oryza brachyantha reveals mechanisms underlying Oryza genome evolution.</title>
        <authorList>
            <person name="Chen J."/>
            <person name="Huang Q."/>
            <person name="Gao D."/>
            <person name="Wang J."/>
            <person name="Lang Y."/>
            <person name="Liu T."/>
            <person name="Li B."/>
            <person name="Bai Z."/>
            <person name="Luis Goicoechea J."/>
            <person name="Liang C."/>
            <person name="Chen C."/>
            <person name="Zhang W."/>
            <person name="Sun S."/>
            <person name="Liao Y."/>
            <person name="Zhang X."/>
            <person name="Yang L."/>
            <person name="Song C."/>
            <person name="Wang M."/>
            <person name="Shi J."/>
            <person name="Liu G."/>
            <person name="Liu J."/>
            <person name="Zhou H."/>
            <person name="Zhou W."/>
            <person name="Yu Q."/>
            <person name="An N."/>
            <person name="Chen Y."/>
            <person name="Cai Q."/>
            <person name="Wang B."/>
            <person name="Liu B."/>
            <person name="Min J."/>
            <person name="Huang Y."/>
            <person name="Wu H."/>
            <person name="Li Z."/>
            <person name="Zhang Y."/>
            <person name="Yin Y."/>
            <person name="Song W."/>
            <person name="Jiang J."/>
            <person name="Jackson S.A."/>
            <person name="Wing R.A."/>
            <person name="Wang J."/>
            <person name="Chen M."/>
        </authorList>
    </citation>
    <scope>NUCLEOTIDE SEQUENCE [LARGE SCALE GENOMIC DNA]</scope>
    <source>
        <strain evidence="2">cv. IRGC 101232</strain>
    </source>
</reference>
<keyword evidence="1" id="KW-0472">Membrane</keyword>
<sequence length="136" mass="14804">MNCISTIDPPSPHLYAITLMEMENGSLGFACIVSSSLYVWSREVNSEGAAEWVQCSVIELEKMVPVANQNDKAAVVGSAEGVGVIFVSTGVGLFAVELRSRRVKKVQQPGVYFSVLPYMSFYTPDRGTLLSLARTH</sequence>
<keyword evidence="3" id="KW-1185">Reference proteome</keyword>
<evidence type="ECO:0000313" key="2">
    <source>
        <dbReference type="EnsemblPlants" id="OB08G18700.1"/>
    </source>
</evidence>
<dbReference type="HOGENOM" id="CLU_017945_6_1_1"/>
<evidence type="ECO:0000313" key="3">
    <source>
        <dbReference type="Proteomes" id="UP000006038"/>
    </source>
</evidence>
<dbReference type="Proteomes" id="UP000006038">
    <property type="component" value="Chromosome 8"/>
</dbReference>
<accession>J3MRZ1</accession>
<dbReference type="STRING" id="4533.J3MRZ1"/>